<evidence type="ECO:0000313" key="1">
    <source>
        <dbReference type="EMBL" id="MTR83172.1"/>
    </source>
</evidence>
<protein>
    <recommendedName>
        <fullName evidence="3">Tranposon-transfer assisting protein</fullName>
    </recommendedName>
</protein>
<reference evidence="1 2" key="1">
    <citation type="journal article" date="2019" name="Nat. Med.">
        <title>A library of human gut bacterial isolates paired with longitudinal multiomics data enables mechanistic microbiome research.</title>
        <authorList>
            <person name="Poyet M."/>
            <person name="Groussin M."/>
            <person name="Gibbons S.M."/>
            <person name="Avila-Pacheco J."/>
            <person name="Jiang X."/>
            <person name="Kearney S.M."/>
            <person name="Perrotta A.R."/>
            <person name="Berdy B."/>
            <person name="Zhao S."/>
            <person name="Lieberman T.D."/>
            <person name="Swanson P.K."/>
            <person name="Smith M."/>
            <person name="Roesemann S."/>
            <person name="Alexander J.E."/>
            <person name="Rich S.A."/>
            <person name="Livny J."/>
            <person name="Vlamakis H."/>
            <person name="Clish C."/>
            <person name="Bullock K."/>
            <person name="Deik A."/>
            <person name="Scott J."/>
            <person name="Pierce K.A."/>
            <person name="Xavier R.J."/>
            <person name="Alm E.J."/>
        </authorList>
    </citation>
    <scope>NUCLEOTIDE SEQUENCE [LARGE SCALE GENOMIC DNA]</scope>
    <source>
        <strain evidence="1 2">BIOML-A1</strain>
    </source>
</reference>
<evidence type="ECO:0008006" key="3">
    <source>
        <dbReference type="Google" id="ProtNLM"/>
    </source>
</evidence>
<gene>
    <name evidence="1" type="ORF">GMD30_16195</name>
</gene>
<proteinExistence type="predicted"/>
<dbReference type="Proteomes" id="UP000446657">
    <property type="component" value="Unassembled WGS sequence"/>
</dbReference>
<dbReference type="Gene3D" id="1.10.10.1850">
    <property type="entry name" value="Sporulation protein-like"/>
    <property type="match status" value="1"/>
</dbReference>
<comment type="caution">
    <text evidence="1">The sequence shown here is derived from an EMBL/GenBank/DDBJ whole genome shotgun (WGS) entry which is preliminary data.</text>
</comment>
<dbReference type="InterPro" id="IPR025468">
    <property type="entry name" value="TTRAP"/>
</dbReference>
<name>A0A844KQX2_9FIRM</name>
<dbReference type="RefSeq" id="WP_155177717.1">
    <property type="nucleotide sequence ID" value="NZ_JAJCJO010000039.1"/>
</dbReference>
<dbReference type="AlphaFoldDB" id="A0A844KQX2"/>
<sequence length="68" mass="7917">MKNLFTVEESNLICIFQSDSRTKVMEDINRVLKHIDDTNMIELCENVLEKLGKTSDKEFETLHLESAE</sequence>
<dbReference type="EMBL" id="WNAL01000056">
    <property type="protein sequence ID" value="MTR83172.1"/>
    <property type="molecule type" value="Genomic_DNA"/>
</dbReference>
<dbReference type="Pfam" id="PF14203">
    <property type="entry name" value="TTRAP"/>
    <property type="match status" value="1"/>
</dbReference>
<evidence type="ECO:0000313" key="2">
    <source>
        <dbReference type="Proteomes" id="UP000446657"/>
    </source>
</evidence>
<accession>A0A844KQX2</accession>
<dbReference type="InterPro" id="IPR041965">
    <property type="entry name" value="TTRAP_sf"/>
</dbReference>
<organism evidence="1 2">
    <name type="scientific">Roseburia faecis</name>
    <dbReference type="NCBI Taxonomy" id="301302"/>
    <lineage>
        <taxon>Bacteria</taxon>
        <taxon>Bacillati</taxon>
        <taxon>Bacillota</taxon>
        <taxon>Clostridia</taxon>
        <taxon>Lachnospirales</taxon>
        <taxon>Lachnospiraceae</taxon>
        <taxon>Roseburia</taxon>
    </lineage>
</organism>